<dbReference type="EMBL" id="UINC01004664">
    <property type="protein sequence ID" value="SVA15978.1"/>
    <property type="molecule type" value="Genomic_DNA"/>
</dbReference>
<dbReference type="InterPro" id="IPR020892">
    <property type="entry name" value="Cyclophilin-type_PPIase_CS"/>
</dbReference>
<dbReference type="GO" id="GO:0003755">
    <property type="term" value="F:peptidyl-prolyl cis-trans isomerase activity"/>
    <property type="evidence" value="ECO:0007669"/>
    <property type="project" value="UniProtKB-KW"/>
</dbReference>
<evidence type="ECO:0000256" key="3">
    <source>
        <dbReference type="ARBA" id="ARBA00023235"/>
    </source>
</evidence>
<evidence type="ECO:0000259" key="4">
    <source>
        <dbReference type="PROSITE" id="PS50059"/>
    </source>
</evidence>
<dbReference type="EC" id="5.2.1.8" evidence="1"/>
<evidence type="ECO:0000256" key="2">
    <source>
        <dbReference type="ARBA" id="ARBA00023110"/>
    </source>
</evidence>
<dbReference type="Gene3D" id="3.10.50.40">
    <property type="match status" value="1"/>
</dbReference>
<dbReference type="SUPFAM" id="SSF54534">
    <property type="entry name" value="FKBP-like"/>
    <property type="match status" value="1"/>
</dbReference>
<dbReference type="CDD" id="cd00317">
    <property type="entry name" value="cyclophilin"/>
    <property type="match status" value="1"/>
</dbReference>
<dbReference type="GO" id="GO:0006457">
    <property type="term" value="P:protein folding"/>
    <property type="evidence" value="ECO:0007669"/>
    <property type="project" value="InterPro"/>
</dbReference>
<accession>A0A381TKB2</accession>
<dbReference type="InterPro" id="IPR001179">
    <property type="entry name" value="PPIase_FKBP_dom"/>
</dbReference>
<dbReference type="InterPro" id="IPR044666">
    <property type="entry name" value="Cyclophilin_A-like"/>
</dbReference>
<proteinExistence type="predicted"/>
<keyword evidence="2" id="KW-0697">Rotamase</keyword>
<dbReference type="InterPro" id="IPR002130">
    <property type="entry name" value="Cyclophilin-type_PPIase_dom"/>
</dbReference>
<dbReference type="InterPro" id="IPR029000">
    <property type="entry name" value="Cyclophilin-like_dom_sf"/>
</dbReference>
<feature type="domain" description="PPIase cyclophilin-type" evidence="5">
    <location>
        <begin position="14"/>
        <end position="145"/>
    </location>
</feature>
<dbReference type="PRINTS" id="PR00153">
    <property type="entry name" value="CSAPPISMRASE"/>
</dbReference>
<dbReference type="AlphaFoldDB" id="A0A381TKB2"/>
<dbReference type="PANTHER" id="PTHR45625">
    <property type="entry name" value="PEPTIDYL-PROLYL CIS-TRANS ISOMERASE-RELATED"/>
    <property type="match status" value="1"/>
</dbReference>
<evidence type="ECO:0000256" key="1">
    <source>
        <dbReference type="ARBA" id="ARBA00013194"/>
    </source>
</evidence>
<dbReference type="Pfam" id="PF00160">
    <property type="entry name" value="Pro_isomerase"/>
    <property type="match status" value="1"/>
</dbReference>
<dbReference type="PROSITE" id="PS50072">
    <property type="entry name" value="CSA_PPIASE_2"/>
    <property type="match status" value="1"/>
</dbReference>
<evidence type="ECO:0000259" key="5">
    <source>
        <dbReference type="PROSITE" id="PS50072"/>
    </source>
</evidence>
<dbReference type="PROSITE" id="PS50059">
    <property type="entry name" value="FKBP_PPIASE"/>
    <property type="match status" value="1"/>
</dbReference>
<dbReference type="PANTHER" id="PTHR45625:SF4">
    <property type="entry name" value="PEPTIDYLPROLYL ISOMERASE DOMAIN AND WD REPEAT-CONTAINING PROTEIN 1"/>
    <property type="match status" value="1"/>
</dbReference>
<dbReference type="InterPro" id="IPR046357">
    <property type="entry name" value="PPIase_dom_sf"/>
</dbReference>
<evidence type="ECO:0000313" key="6">
    <source>
        <dbReference type="EMBL" id="SVA15978.1"/>
    </source>
</evidence>
<dbReference type="SUPFAM" id="SSF50891">
    <property type="entry name" value="Cyclophilin-like"/>
    <property type="match status" value="1"/>
</dbReference>
<gene>
    <name evidence="6" type="ORF">METZ01_LOCUS68832</name>
</gene>
<protein>
    <recommendedName>
        <fullName evidence="1">peptidylprolyl isomerase</fullName>
        <ecNumber evidence="1">5.2.1.8</ecNumber>
    </recommendedName>
</protein>
<dbReference type="Gene3D" id="2.40.100.10">
    <property type="entry name" value="Cyclophilin-like"/>
    <property type="match status" value="1"/>
</dbReference>
<reference evidence="6" key="1">
    <citation type="submission" date="2018-05" db="EMBL/GenBank/DDBJ databases">
        <authorList>
            <person name="Lanie J.A."/>
            <person name="Ng W.-L."/>
            <person name="Kazmierczak K.M."/>
            <person name="Andrzejewski T.M."/>
            <person name="Davidsen T.M."/>
            <person name="Wayne K.J."/>
            <person name="Tettelin H."/>
            <person name="Glass J.I."/>
            <person name="Rusch D."/>
            <person name="Podicherti R."/>
            <person name="Tsui H.-C.T."/>
            <person name="Winkler M.E."/>
        </authorList>
    </citation>
    <scope>NUCLEOTIDE SEQUENCE</scope>
</reference>
<sequence length="307" mass="34431">MNEGVYAKINTNKGEILLTLHYKLTPGTVANFIGLVEGNIDNTFRSQNEPFYNKLKFHRVIPEFMIQAGCPHGNGVGGPGYKFDDEFHNDLKHDKPGILSMANSGKSTNGSQFFITHVPTQWLDNKHTVFGEVVEGQDVVNKIEQNDIMNSIEILRIGEDSIKWNALDVFNEFKNKKEKEINDLIEKEKKLIKEISKGFKETKSGLKYHILSNSDGEKPSSGDLVKVHYKGQLLDQTVFDSSYKRNQPIEFKLGVGQVIPGWDEGIMLLKKGDKAKFIIPPHLAYGESGAGEIIPPNATLIFEVELV</sequence>
<name>A0A381TKB2_9ZZZZ</name>
<organism evidence="6">
    <name type="scientific">marine metagenome</name>
    <dbReference type="NCBI Taxonomy" id="408172"/>
    <lineage>
        <taxon>unclassified sequences</taxon>
        <taxon>metagenomes</taxon>
        <taxon>ecological metagenomes</taxon>
    </lineage>
</organism>
<feature type="domain" description="PPIase FKBP-type" evidence="4">
    <location>
        <begin position="222"/>
        <end position="307"/>
    </location>
</feature>
<dbReference type="FunFam" id="3.10.50.40:FF:000047">
    <property type="entry name" value="Peptidylprolyl isomerase"/>
    <property type="match status" value="1"/>
</dbReference>
<dbReference type="Pfam" id="PF00254">
    <property type="entry name" value="FKBP_C"/>
    <property type="match status" value="1"/>
</dbReference>
<dbReference type="PROSITE" id="PS00170">
    <property type="entry name" value="CSA_PPIASE_1"/>
    <property type="match status" value="1"/>
</dbReference>
<keyword evidence="3" id="KW-0413">Isomerase</keyword>